<dbReference type="InterPro" id="IPR036628">
    <property type="entry name" value="Clp_N_dom_sf"/>
</dbReference>
<dbReference type="GO" id="GO:0005737">
    <property type="term" value="C:cytoplasm"/>
    <property type="evidence" value="ECO:0007669"/>
    <property type="project" value="TreeGrafter"/>
</dbReference>
<dbReference type="InterPro" id="IPR003959">
    <property type="entry name" value="ATPase_AAA_core"/>
</dbReference>
<keyword evidence="4 8" id="KW-0067">ATP-binding</keyword>
<keyword evidence="8" id="KW-0378">Hydrolase</keyword>
<proteinExistence type="predicted"/>
<dbReference type="InterPro" id="IPR019489">
    <property type="entry name" value="Clp_ATPase_C"/>
</dbReference>
<dbReference type="GO" id="GO:0005524">
    <property type="term" value="F:ATP binding"/>
    <property type="evidence" value="ECO:0007669"/>
    <property type="project" value="UniProtKB-KW"/>
</dbReference>
<dbReference type="Pfam" id="PF07724">
    <property type="entry name" value="AAA_2"/>
    <property type="match status" value="1"/>
</dbReference>
<organism evidence="8 9">
    <name type="scientific">Sulfurospirillum cavolei</name>
    <dbReference type="NCBI Taxonomy" id="366522"/>
    <lineage>
        <taxon>Bacteria</taxon>
        <taxon>Pseudomonadati</taxon>
        <taxon>Campylobacterota</taxon>
        <taxon>Epsilonproteobacteria</taxon>
        <taxon>Campylobacterales</taxon>
        <taxon>Sulfurospirillaceae</taxon>
        <taxon>Sulfurospirillum</taxon>
    </lineage>
</organism>
<evidence type="ECO:0000256" key="4">
    <source>
        <dbReference type="ARBA" id="ARBA00022840"/>
    </source>
</evidence>
<keyword evidence="5" id="KW-0143">Chaperone</keyword>
<protein>
    <recommendedName>
        <fullName evidence="1">Chaperone protein ClpB</fullName>
    </recommendedName>
</protein>
<dbReference type="PANTHER" id="PTHR11638">
    <property type="entry name" value="ATP-DEPENDENT CLP PROTEASE"/>
    <property type="match status" value="1"/>
</dbReference>
<keyword evidence="8" id="KW-0645">Protease</keyword>
<dbReference type="InterPro" id="IPR013461">
    <property type="entry name" value="ClpA"/>
</dbReference>
<evidence type="ECO:0000256" key="2">
    <source>
        <dbReference type="ARBA" id="ARBA00022737"/>
    </source>
</evidence>
<dbReference type="Pfam" id="PF00004">
    <property type="entry name" value="AAA"/>
    <property type="match status" value="1"/>
</dbReference>
<dbReference type="Gene3D" id="3.40.50.300">
    <property type="entry name" value="P-loop containing nucleotide triphosphate hydrolases"/>
    <property type="match status" value="2"/>
</dbReference>
<dbReference type="GO" id="GO:0016887">
    <property type="term" value="F:ATP hydrolysis activity"/>
    <property type="evidence" value="ECO:0007669"/>
    <property type="project" value="InterPro"/>
</dbReference>
<dbReference type="InterPro" id="IPR050130">
    <property type="entry name" value="ClpA_ClpB"/>
</dbReference>
<dbReference type="Gene3D" id="1.10.1780.10">
    <property type="entry name" value="Clp, N-terminal domain"/>
    <property type="match status" value="1"/>
</dbReference>
<dbReference type="SMART" id="SM00382">
    <property type="entry name" value="AAA"/>
    <property type="match status" value="2"/>
</dbReference>
<dbReference type="EMBL" id="DLUG01000177">
    <property type="protein sequence ID" value="DAB36095.1"/>
    <property type="molecule type" value="Genomic_DNA"/>
</dbReference>
<accession>A0A2D3W884</accession>
<dbReference type="GO" id="GO:0043335">
    <property type="term" value="P:protein unfolding"/>
    <property type="evidence" value="ECO:0007669"/>
    <property type="project" value="InterPro"/>
</dbReference>
<dbReference type="InterPro" id="IPR003593">
    <property type="entry name" value="AAA+_ATPase"/>
</dbReference>
<dbReference type="Pfam" id="PF17871">
    <property type="entry name" value="AAA_lid_9"/>
    <property type="match status" value="1"/>
</dbReference>
<comment type="caution">
    <text evidence="8">The sequence shown here is derived from an EMBL/GenBank/DDBJ whole genome shotgun (WGS) entry which is preliminary data.</text>
</comment>
<dbReference type="InterPro" id="IPR001270">
    <property type="entry name" value="ClpA/B"/>
</dbReference>
<feature type="domain" description="Clp R" evidence="7">
    <location>
        <begin position="1"/>
        <end position="143"/>
    </location>
</feature>
<dbReference type="Proteomes" id="UP000231638">
    <property type="component" value="Unassembled WGS sequence"/>
</dbReference>
<evidence type="ECO:0000256" key="1">
    <source>
        <dbReference type="ARBA" id="ARBA00017574"/>
    </source>
</evidence>
<dbReference type="InterPro" id="IPR028299">
    <property type="entry name" value="ClpA/B_CS2"/>
</dbReference>
<evidence type="ECO:0000313" key="9">
    <source>
        <dbReference type="Proteomes" id="UP000231638"/>
    </source>
</evidence>
<dbReference type="GO" id="GO:0008233">
    <property type="term" value="F:peptidase activity"/>
    <property type="evidence" value="ECO:0007669"/>
    <property type="project" value="UniProtKB-KW"/>
</dbReference>
<dbReference type="AlphaFoldDB" id="A0A2D3W884"/>
<reference evidence="8 9" key="1">
    <citation type="journal article" date="2017" name="Front. Microbiol.">
        <title>Comparative Genomic Analysis of the Class Epsilonproteobacteria and Proposed Reclassification to Epsilonbacteraeota (phyl. nov.).</title>
        <authorList>
            <person name="Waite D.W."/>
            <person name="Vanwonterghem I."/>
            <person name="Rinke C."/>
            <person name="Parks D.H."/>
            <person name="Zhang Y."/>
            <person name="Takai K."/>
            <person name="Sievert S.M."/>
            <person name="Simon J."/>
            <person name="Campbell B.J."/>
            <person name="Hanson T.E."/>
            <person name="Woyke T."/>
            <person name="Klotz M.G."/>
            <person name="Hugenholtz P."/>
        </authorList>
    </citation>
    <scope>NUCLEOTIDE SEQUENCE [LARGE SCALE GENOMIC DNA]</scope>
    <source>
        <strain evidence="8">UBA11420</strain>
    </source>
</reference>
<dbReference type="CDD" id="cd00009">
    <property type="entry name" value="AAA"/>
    <property type="match status" value="1"/>
</dbReference>
<dbReference type="InterPro" id="IPR041546">
    <property type="entry name" value="ClpA/ClpB_AAA_lid"/>
</dbReference>
<dbReference type="InterPro" id="IPR004176">
    <property type="entry name" value="Clp_R_N"/>
</dbReference>
<evidence type="ECO:0000256" key="5">
    <source>
        <dbReference type="ARBA" id="ARBA00023186"/>
    </source>
</evidence>
<gene>
    <name evidence="8" type="primary">clpA</name>
    <name evidence="8" type="ORF">CFH80_06690</name>
</gene>
<evidence type="ECO:0000313" key="8">
    <source>
        <dbReference type="EMBL" id="DAB36095.1"/>
    </source>
</evidence>
<dbReference type="GO" id="GO:0034605">
    <property type="term" value="P:cellular response to heat"/>
    <property type="evidence" value="ECO:0007669"/>
    <property type="project" value="TreeGrafter"/>
</dbReference>
<dbReference type="PROSITE" id="PS51903">
    <property type="entry name" value="CLP_R"/>
    <property type="match status" value="1"/>
</dbReference>
<evidence type="ECO:0000256" key="6">
    <source>
        <dbReference type="PROSITE-ProRule" id="PRU01251"/>
    </source>
</evidence>
<name>A0A2D3W884_9BACT</name>
<keyword evidence="2 6" id="KW-0677">Repeat</keyword>
<dbReference type="SMART" id="SM01086">
    <property type="entry name" value="ClpB_D2-small"/>
    <property type="match status" value="1"/>
</dbReference>
<evidence type="ECO:0000256" key="3">
    <source>
        <dbReference type="ARBA" id="ARBA00022741"/>
    </source>
</evidence>
<sequence>MVSQELNFVFNDAMTFVRKHRYEYITIDHLFYALLSNESIVDLLINCGLSITFLQRSMEKYFAAHPQIVPNEENYEPVETVALTRVIETMMLHVKSAGKSEANVYDLLIAMMDEPNAFCVSLLVQQGADKLLITEEVTAMSAPEHKKSENNEEAGESALAKYTLDLIALAKSHQIDPLIGRSEEVARVMQVLCRRKKNNPILVGEPGVGKTAIVEGLAKKISENDVPEILKNTPVYALDMGSLLSGTKYRGDFEKRLKEILSELEQKKGAILFIDEIHTIVGAGATGSGSMDLSNLLKPSLASGKIRCIGATTYGEFRNFFDKDKALSRRFAKIDVLEPSIEDSFLILKGLKSSYEKHHGVKYPNEVIRASVELAKKYINDKFLPDSAIDLIDEVGASFHLAKKRKKVVEMSDIEAVLSRVAHIPSPNVSKDEGEIMQHLEAHLKAKIFGQDAAIEALAKAIKRSRAGLGNPTAPIGAFLFAGPTGVGKTEVAKQLAYELGVHFERYDMSEYMEKHTVSRLIGAPPGYVGYDEGGQLSEAIKKHPYTVLLLDEIEKAHPDMLNILLQIFDSATLTDNNGTKIDFRNVIIIMTSNLGTKEAPTMGFTKSENSRTDHAIKEFFSPEFRNRLDEVIHFAPLSESVMIHVVEKMLNELSDQLKNKHVEIQATPAAKKYLAAEGYSKEMGARVIRRVIAEQIKTTLSEEVLFGRLKNGGLCRIDCKADQLVFTYSGGN</sequence>
<dbReference type="PRINTS" id="PR00300">
    <property type="entry name" value="CLPPROTEASEA"/>
</dbReference>
<dbReference type="Pfam" id="PF02861">
    <property type="entry name" value="Clp_N"/>
    <property type="match status" value="1"/>
</dbReference>
<dbReference type="CDD" id="cd19499">
    <property type="entry name" value="RecA-like_ClpB_Hsp104-like"/>
    <property type="match status" value="1"/>
</dbReference>
<keyword evidence="3" id="KW-0547">Nucleotide-binding</keyword>
<dbReference type="SUPFAM" id="SSF81923">
    <property type="entry name" value="Double Clp-N motif"/>
    <property type="match status" value="1"/>
</dbReference>
<dbReference type="PANTHER" id="PTHR11638:SF111">
    <property type="entry name" value="ATP-DEPENDENT CLP PROTEASE ATP-BINDING SUBUNIT CLPA"/>
    <property type="match status" value="1"/>
</dbReference>
<dbReference type="NCBIfam" id="TIGR02639">
    <property type="entry name" value="ClpA"/>
    <property type="match status" value="1"/>
</dbReference>
<dbReference type="FunFam" id="3.40.50.300:FF:000025">
    <property type="entry name" value="ATP-dependent Clp protease subunit"/>
    <property type="match status" value="1"/>
</dbReference>
<dbReference type="Gene3D" id="1.10.8.60">
    <property type="match status" value="2"/>
</dbReference>
<dbReference type="PROSITE" id="PS00871">
    <property type="entry name" value="CLPAB_2"/>
    <property type="match status" value="1"/>
</dbReference>
<dbReference type="InterPro" id="IPR027417">
    <property type="entry name" value="P-loop_NTPase"/>
</dbReference>
<dbReference type="Pfam" id="PF10431">
    <property type="entry name" value="ClpB_D2-small"/>
    <property type="match status" value="1"/>
</dbReference>
<dbReference type="GO" id="GO:0006508">
    <property type="term" value="P:proteolysis"/>
    <property type="evidence" value="ECO:0007669"/>
    <property type="project" value="UniProtKB-KW"/>
</dbReference>
<dbReference type="STRING" id="366522.GCA_001548055_00837"/>
<dbReference type="SUPFAM" id="SSF52540">
    <property type="entry name" value="P-loop containing nucleoside triphosphate hydrolases"/>
    <property type="match status" value="2"/>
</dbReference>
<evidence type="ECO:0000259" key="7">
    <source>
        <dbReference type="PROSITE" id="PS51903"/>
    </source>
</evidence>